<dbReference type="InterPro" id="IPR015915">
    <property type="entry name" value="Kelch-typ_b-propeller"/>
</dbReference>
<proteinExistence type="predicted"/>
<dbReference type="Proteomes" id="UP000014760">
    <property type="component" value="Unassembled WGS sequence"/>
</dbReference>
<accession>R7V6U2</accession>
<gene>
    <name evidence="4" type="ORF">CAPTEDRAFT_177411</name>
</gene>
<dbReference type="EMBL" id="AMQN01019741">
    <property type="status" value="NOT_ANNOTATED_CDS"/>
    <property type="molecule type" value="Genomic_DNA"/>
</dbReference>
<dbReference type="Pfam" id="PF07707">
    <property type="entry name" value="BACK"/>
    <property type="match status" value="1"/>
</dbReference>
<dbReference type="EnsemblMetazoa" id="CapteT177411">
    <property type="protein sequence ID" value="CapteP177411"/>
    <property type="gene ID" value="CapteG177411"/>
</dbReference>
<evidence type="ECO:0000313" key="6">
    <source>
        <dbReference type="Proteomes" id="UP000014760"/>
    </source>
</evidence>
<dbReference type="PANTHER" id="PTHR24412:SF489">
    <property type="entry name" value="RING FINGER DOMAIN AND KELCH REPEAT-CONTAINING PROTEIN DDB_G0271372"/>
    <property type="match status" value="1"/>
</dbReference>
<evidence type="ECO:0000256" key="2">
    <source>
        <dbReference type="ARBA" id="ARBA00022737"/>
    </source>
</evidence>
<dbReference type="PANTHER" id="PTHR24412">
    <property type="entry name" value="KELCH PROTEIN"/>
    <property type="match status" value="1"/>
</dbReference>
<reference evidence="4 6" key="2">
    <citation type="journal article" date="2013" name="Nature">
        <title>Insights into bilaterian evolution from three spiralian genomes.</title>
        <authorList>
            <person name="Simakov O."/>
            <person name="Marletaz F."/>
            <person name="Cho S.J."/>
            <person name="Edsinger-Gonzales E."/>
            <person name="Havlak P."/>
            <person name="Hellsten U."/>
            <person name="Kuo D.H."/>
            <person name="Larsson T."/>
            <person name="Lv J."/>
            <person name="Arendt D."/>
            <person name="Savage R."/>
            <person name="Osoegawa K."/>
            <person name="de Jong P."/>
            <person name="Grimwood J."/>
            <person name="Chapman J.A."/>
            <person name="Shapiro H."/>
            <person name="Aerts A."/>
            <person name="Otillar R.P."/>
            <person name="Terry A.Y."/>
            <person name="Boore J.L."/>
            <person name="Grigoriev I.V."/>
            <person name="Lindberg D.R."/>
            <person name="Seaver E.C."/>
            <person name="Weisblat D.A."/>
            <person name="Putnam N.H."/>
            <person name="Rokhsar D.S."/>
        </authorList>
    </citation>
    <scope>NUCLEOTIDE SEQUENCE</scope>
    <source>
        <strain evidence="4 6">I ESC-2004</strain>
    </source>
</reference>
<dbReference type="InterPro" id="IPR000210">
    <property type="entry name" value="BTB/POZ_dom"/>
</dbReference>
<dbReference type="STRING" id="283909.R7V6U2"/>
<dbReference type="AlphaFoldDB" id="R7V6U2"/>
<dbReference type="EMBL" id="KB296184">
    <property type="protein sequence ID" value="ELU12086.1"/>
    <property type="molecule type" value="Genomic_DNA"/>
</dbReference>
<dbReference type="HOGENOM" id="CLU_004253_14_0_1"/>
<organism evidence="4">
    <name type="scientific">Capitella teleta</name>
    <name type="common">Polychaete worm</name>
    <dbReference type="NCBI Taxonomy" id="283909"/>
    <lineage>
        <taxon>Eukaryota</taxon>
        <taxon>Metazoa</taxon>
        <taxon>Spiralia</taxon>
        <taxon>Lophotrochozoa</taxon>
        <taxon>Annelida</taxon>
        <taxon>Polychaeta</taxon>
        <taxon>Sedentaria</taxon>
        <taxon>Scolecida</taxon>
        <taxon>Capitellidae</taxon>
        <taxon>Capitella</taxon>
    </lineage>
</organism>
<name>R7V6U2_CAPTE</name>
<evidence type="ECO:0000256" key="1">
    <source>
        <dbReference type="ARBA" id="ARBA00022441"/>
    </source>
</evidence>
<keyword evidence="6" id="KW-1185">Reference proteome</keyword>
<dbReference type="SMART" id="SM00612">
    <property type="entry name" value="Kelch"/>
    <property type="match status" value="5"/>
</dbReference>
<keyword evidence="1" id="KW-0880">Kelch repeat</keyword>
<dbReference type="Gene3D" id="3.30.710.10">
    <property type="entry name" value="Potassium Channel Kv1.1, Chain A"/>
    <property type="match status" value="1"/>
</dbReference>
<keyword evidence="2" id="KW-0677">Repeat</keyword>
<dbReference type="SMART" id="SM00875">
    <property type="entry name" value="BACK"/>
    <property type="match status" value="1"/>
</dbReference>
<evidence type="ECO:0000313" key="4">
    <source>
        <dbReference type="EMBL" id="ELU12086.1"/>
    </source>
</evidence>
<dbReference type="OrthoDB" id="6482909at2759"/>
<reference evidence="6" key="1">
    <citation type="submission" date="2012-12" db="EMBL/GenBank/DDBJ databases">
        <authorList>
            <person name="Hellsten U."/>
            <person name="Grimwood J."/>
            <person name="Chapman J.A."/>
            <person name="Shapiro H."/>
            <person name="Aerts A."/>
            <person name="Otillar R.P."/>
            <person name="Terry A.Y."/>
            <person name="Boore J.L."/>
            <person name="Simakov O."/>
            <person name="Marletaz F."/>
            <person name="Cho S.-J."/>
            <person name="Edsinger-Gonzales E."/>
            <person name="Havlak P."/>
            <person name="Kuo D.-H."/>
            <person name="Larsson T."/>
            <person name="Lv J."/>
            <person name="Arendt D."/>
            <person name="Savage R."/>
            <person name="Osoegawa K."/>
            <person name="de Jong P."/>
            <person name="Lindberg D.R."/>
            <person name="Seaver E.C."/>
            <person name="Weisblat D.A."/>
            <person name="Putnam N.H."/>
            <person name="Grigoriev I.V."/>
            <person name="Rokhsar D.S."/>
        </authorList>
    </citation>
    <scope>NUCLEOTIDE SEQUENCE</scope>
    <source>
        <strain evidence="6">I ESC-2004</strain>
    </source>
</reference>
<evidence type="ECO:0000313" key="5">
    <source>
        <dbReference type="EnsemblMetazoa" id="CapteP177411"/>
    </source>
</evidence>
<reference evidence="5" key="3">
    <citation type="submission" date="2015-06" db="UniProtKB">
        <authorList>
            <consortium name="EnsemblMetazoa"/>
        </authorList>
    </citation>
    <scope>IDENTIFICATION</scope>
</reference>
<evidence type="ECO:0000259" key="3">
    <source>
        <dbReference type="PROSITE" id="PS50097"/>
    </source>
</evidence>
<dbReference type="OMA" id="ANAYAXT"/>
<dbReference type="SUPFAM" id="SSF54695">
    <property type="entry name" value="POZ domain"/>
    <property type="match status" value="1"/>
</dbReference>
<sequence length="489" mass="55746">MREAELLVDVTLVFGHRRVPCHKVILAGTCEYFNCMFATGMVECASKEIVMEGINASTGVLIIDFLYGRCITITTQNAQDLLAASDMLLLYALKQNIEEYLFCNTEISNCISLLNLARIFYLKRLLEVAQNYLQEHVCEFINTKEMHLLQEEDIIKMLAANRIQEDSFCLVQKWVRSVEGRIDLFSSLMEHIRLSQCSKEFIRSTVMKEELMTDELSLRLLHPPEPQSLVPIKKPPFLIATECHSACAFPGGFIISGGYTRDIIDCHECYSFKSHNSQWRKLPPMGTARRSHASVYHDHHLYVVGGRDTSEESTLKSVEMLDMRSLQWSYLPPLPTSHADFLYAAFVSDRLYVFGGITDEYASDPLFREVLEYNPSQRTWRLMSPMPMDCSWGGAVSLDNRIYVTGGYEGSCMQFNPRNDTWAVLQGLTLDYHSAPLVWRGSIVICGGCDDSSIHEYSPLNDEWTEWRLRSPRMHGSDISFALSLNIPS</sequence>
<dbReference type="SMART" id="SM00225">
    <property type="entry name" value="BTB"/>
    <property type="match status" value="1"/>
</dbReference>
<dbReference type="InterPro" id="IPR011333">
    <property type="entry name" value="SKP1/BTB/POZ_sf"/>
</dbReference>
<feature type="domain" description="BTB" evidence="3">
    <location>
        <begin position="8"/>
        <end position="75"/>
    </location>
</feature>
<dbReference type="Pfam" id="PF24681">
    <property type="entry name" value="Kelch_KLHDC2_KLHL20_DRC7"/>
    <property type="match status" value="1"/>
</dbReference>
<dbReference type="Pfam" id="PF00651">
    <property type="entry name" value="BTB"/>
    <property type="match status" value="1"/>
</dbReference>
<dbReference type="PROSITE" id="PS50097">
    <property type="entry name" value="BTB"/>
    <property type="match status" value="1"/>
</dbReference>
<dbReference type="Gene3D" id="1.25.40.420">
    <property type="match status" value="1"/>
</dbReference>
<dbReference type="SUPFAM" id="SSF117281">
    <property type="entry name" value="Kelch motif"/>
    <property type="match status" value="1"/>
</dbReference>
<protein>
    <recommendedName>
        <fullName evidence="3">BTB domain-containing protein</fullName>
    </recommendedName>
</protein>
<dbReference type="InterPro" id="IPR006652">
    <property type="entry name" value="Kelch_1"/>
</dbReference>
<dbReference type="Gene3D" id="2.120.10.80">
    <property type="entry name" value="Kelch-type beta propeller"/>
    <property type="match status" value="1"/>
</dbReference>
<dbReference type="InterPro" id="IPR011705">
    <property type="entry name" value="BACK"/>
</dbReference>